<evidence type="ECO:0000313" key="2">
    <source>
        <dbReference type="EMBL" id="SDK95503.1"/>
    </source>
</evidence>
<protein>
    <recommendedName>
        <fullName evidence="4">Transmembrane protein</fullName>
    </recommendedName>
</protein>
<accession>A0A1G9G5A5</accession>
<evidence type="ECO:0000313" key="3">
    <source>
        <dbReference type="Proteomes" id="UP000198654"/>
    </source>
</evidence>
<evidence type="ECO:0008006" key="4">
    <source>
        <dbReference type="Google" id="ProtNLM"/>
    </source>
</evidence>
<gene>
    <name evidence="2" type="ORF">SAMN05661010_00594</name>
</gene>
<evidence type="ECO:0000256" key="1">
    <source>
        <dbReference type="SAM" id="Phobius"/>
    </source>
</evidence>
<dbReference type="OrthoDB" id="9785445at2"/>
<dbReference type="STRING" id="119000.SAMN05661010_00594"/>
<proteinExistence type="predicted"/>
<dbReference type="RefSeq" id="WP_089725318.1">
    <property type="nucleotide sequence ID" value="NZ_FNGI01000001.1"/>
</dbReference>
<keyword evidence="1" id="KW-1133">Transmembrane helix</keyword>
<organism evidence="2 3">
    <name type="scientific">Modicisalibacter muralis</name>
    <dbReference type="NCBI Taxonomy" id="119000"/>
    <lineage>
        <taxon>Bacteria</taxon>
        <taxon>Pseudomonadati</taxon>
        <taxon>Pseudomonadota</taxon>
        <taxon>Gammaproteobacteria</taxon>
        <taxon>Oceanospirillales</taxon>
        <taxon>Halomonadaceae</taxon>
        <taxon>Modicisalibacter</taxon>
    </lineage>
</organism>
<name>A0A1G9G5A5_9GAMM</name>
<keyword evidence="1" id="KW-0472">Membrane</keyword>
<reference evidence="2 3" key="1">
    <citation type="submission" date="2016-10" db="EMBL/GenBank/DDBJ databases">
        <authorList>
            <person name="de Groot N.N."/>
        </authorList>
    </citation>
    <scope>NUCLEOTIDE SEQUENCE [LARGE SCALE GENOMIC DNA]</scope>
    <source>
        <strain evidence="2 3">DSM 14789</strain>
    </source>
</reference>
<feature type="transmembrane region" description="Helical" evidence="1">
    <location>
        <begin position="12"/>
        <end position="33"/>
    </location>
</feature>
<dbReference type="Proteomes" id="UP000198654">
    <property type="component" value="Unassembled WGS sequence"/>
</dbReference>
<dbReference type="AlphaFoldDB" id="A0A1G9G5A5"/>
<dbReference type="EMBL" id="FNGI01000001">
    <property type="protein sequence ID" value="SDK95503.1"/>
    <property type="molecule type" value="Genomic_DNA"/>
</dbReference>
<keyword evidence="3" id="KW-1185">Reference proteome</keyword>
<keyword evidence="1" id="KW-0812">Transmembrane</keyword>
<sequence length="179" mass="20149">MIGRLSSDTRQRLKLLALIALFAGPMLVAWIMVEWRVGIPDERVAHGELMPSLPPLAQWPLEKPNPVVESDDWVLAYACDGDDCEVVADRWWRLHRALGKDATRVIRLRLGAREAPLPGEVAGPWLQRPDWSDEGELWFIDPEGRVVLAYEAGQKADGVLDDVKRLLKMNPEPALASRE</sequence>